<gene>
    <name evidence="1" type="ORF">GCM10022407_34510</name>
</gene>
<dbReference type="InterPro" id="IPR016181">
    <property type="entry name" value="Acyl_CoA_acyltransferase"/>
</dbReference>
<keyword evidence="2" id="KW-1185">Reference proteome</keyword>
<dbReference type="Proteomes" id="UP001501556">
    <property type="component" value="Unassembled WGS sequence"/>
</dbReference>
<sequence>MRLVQVETPTQAREFLQFPVRLYAADVNYVRPLDKDLEAVFDRQKNKYFRHGDLCRWLLVGNAGQTLGRVAAFVNEHTAHTFAQPTGGMGFFECIDSQPAANMLLDACRAWLTTQGMEAMDGPINFGDRDQWWGVLLDNFGPPLYGQNYNPPYYGRLLEAYGFGRYFNQYTYFRTVAAPLSPAYQQKAQVLFNNPDYSFEHLRLANLAKYTEDFRQVYNKAWVKHDGVKEMQPAQSAQIMKKLRPIIDEQVCWFAYFKGEAVGFFIALPELNELFRYVDGNLNWWGKLKFAWYRWRGAVRTFTGIAFGIVPAHQGKGLETAFILTVCNTVQDVAKVHYQDFVMNWIGDFNPKMMRVAEALGGSIWRTHATYRYLFDRTRPFERAPVIA</sequence>
<comment type="caution">
    <text evidence="1">The sequence shown here is derived from an EMBL/GenBank/DDBJ whole genome shotgun (WGS) entry which is preliminary data.</text>
</comment>
<reference evidence="2" key="1">
    <citation type="journal article" date="2019" name="Int. J. Syst. Evol. Microbiol.">
        <title>The Global Catalogue of Microorganisms (GCM) 10K type strain sequencing project: providing services to taxonomists for standard genome sequencing and annotation.</title>
        <authorList>
            <consortium name="The Broad Institute Genomics Platform"/>
            <consortium name="The Broad Institute Genome Sequencing Center for Infectious Disease"/>
            <person name="Wu L."/>
            <person name="Ma J."/>
        </authorList>
    </citation>
    <scope>NUCLEOTIDE SEQUENCE [LARGE SCALE GENOMIC DNA]</scope>
    <source>
        <strain evidence="2">JCM 17217</strain>
    </source>
</reference>
<name>A0ABP7QRP3_9BACT</name>
<proteinExistence type="predicted"/>
<evidence type="ECO:0000313" key="2">
    <source>
        <dbReference type="Proteomes" id="UP001501556"/>
    </source>
</evidence>
<evidence type="ECO:0000313" key="1">
    <source>
        <dbReference type="EMBL" id="GAA3986829.1"/>
    </source>
</evidence>
<protein>
    <recommendedName>
        <fullName evidence="3">N-acetyltransferase domain-containing protein</fullName>
    </recommendedName>
</protein>
<dbReference type="PANTHER" id="PTHR41368">
    <property type="entry name" value="PROTEIN YGHO"/>
    <property type="match status" value="1"/>
</dbReference>
<dbReference type="RefSeq" id="WP_345126326.1">
    <property type="nucleotide sequence ID" value="NZ_BAABDI010000030.1"/>
</dbReference>
<accession>A0ABP7QRP3</accession>
<dbReference type="PANTHER" id="PTHR41368:SF1">
    <property type="entry name" value="PROTEIN YGHO"/>
    <property type="match status" value="1"/>
</dbReference>
<dbReference type="InterPro" id="IPR039968">
    <property type="entry name" value="BcerS-like"/>
</dbReference>
<dbReference type="SUPFAM" id="SSF55729">
    <property type="entry name" value="Acyl-CoA N-acyltransferases (Nat)"/>
    <property type="match status" value="1"/>
</dbReference>
<dbReference type="Gene3D" id="3.40.630.30">
    <property type="match status" value="1"/>
</dbReference>
<dbReference type="EMBL" id="BAABDI010000030">
    <property type="protein sequence ID" value="GAA3986829.1"/>
    <property type="molecule type" value="Genomic_DNA"/>
</dbReference>
<evidence type="ECO:0008006" key="3">
    <source>
        <dbReference type="Google" id="ProtNLM"/>
    </source>
</evidence>
<organism evidence="1 2">
    <name type="scientific">Hymenobacter antarcticus</name>
    <dbReference type="NCBI Taxonomy" id="486270"/>
    <lineage>
        <taxon>Bacteria</taxon>
        <taxon>Pseudomonadati</taxon>
        <taxon>Bacteroidota</taxon>
        <taxon>Cytophagia</taxon>
        <taxon>Cytophagales</taxon>
        <taxon>Hymenobacteraceae</taxon>
        <taxon>Hymenobacter</taxon>
    </lineage>
</organism>